<dbReference type="PANTHER" id="PTHR12316:SF17">
    <property type="entry name" value="NINJURIN C, ISOFORM D"/>
    <property type="match status" value="1"/>
</dbReference>
<accession>A0ABM1EXT3</accession>
<keyword evidence="3 7" id="KW-0812">Transmembrane</keyword>
<feature type="transmembrane region" description="Helical" evidence="7">
    <location>
        <begin position="39"/>
        <end position="64"/>
    </location>
</feature>
<evidence type="ECO:0000256" key="1">
    <source>
        <dbReference type="ARBA" id="ARBA00004141"/>
    </source>
</evidence>
<evidence type="ECO:0000256" key="3">
    <source>
        <dbReference type="ARBA" id="ARBA00022692"/>
    </source>
</evidence>
<feature type="transmembrane region" description="Helical" evidence="7">
    <location>
        <begin position="84"/>
        <end position="104"/>
    </location>
</feature>
<keyword evidence="6 7" id="KW-0472">Membrane</keyword>
<proteinExistence type="inferred from homology"/>
<evidence type="ECO:0000256" key="5">
    <source>
        <dbReference type="ARBA" id="ARBA00022989"/>
    </source>
</evidence>
<name>A0ABM1EXT3_PRICU</name>
<dbReference type="GeneID" id="106816875"/>
<gene>
    <name evidence="9" type="primary">LOC106816875</name>
</gene>
<sequence length="108" mass="12208">MNSYCTRKTIAMGLLDVALLIANIEKTKSVINTAKRQQFYYFILTLLVLIVLVQISLAFLLLFVGKMDISNRLRHRRLDVWNNVAITLIVLTVVMQIFATSFAGSTNA</sequence>
<dbReference type="InterPro" id="IPR007007">
    <property type="entry name" value="Ninjurin"/>
</dbReference>
<dbReference type="RefSeq" id="XP_014677004.1">
    <property type="nucleotide sequence ID" value="XM_014821518.1"/>
</dbReference>
<evidence type="ECO:0000256" key="2">
    <source>
        <dbReference type="ARBA" id="ARBA00008141"/>
    </source>
</evidence>
<comment type="similarity">
    <text evidence="2">Belongs to the ninjurin family.</text>
</comment>
<evidence type="ECO:0000256" key="4">
    <source>
        <dbReference type="ARBA" id="ARBA00022889"/>
    </source>
</evidence>
<dbReference type="Proteomes" id="UP000695022">
    <property type="component" value="Unplaced"/>
</dbReference>
<keyword evidence="4" id="KW-0130">Cell adhesion</keyword>
<protein>
    <submittedName>
        <fullName evidence="9">Ninjurin-1-like isoform X2</fullName>
    </submittedName>
</protein>
<evidence type="ECO:0000313" key="9">
    <source>
        <dbReference type="RefSeq" id="XP_014677004.1"/>
    </source>
</evidence>
<keyword evidence="5 7" id="KW-1133">Transmembrane helix</keyword>
<dbReference type="Pfam" id="PF04923">
    <property type="entry name" value="Ninjurin"/>
    <property type="match status" value="1"/>
</dbReference>
<comment type="subcellular location">
    <subcellularLocation>
        <location evidence="1">Membrane</location>
        <topology evidence="1">Multi-pass membrane protein</topology>
    </subcellularLocation>
</comment>
<evidence type="ECO:0000256" key="7">
    <source>
        <dbReference type="SAM" id="Phobius"/>
    </source>
</evidence>
<reference evidence="9" key="1">
    <citation type="submission" date="2025-08" db="UniProtKB">
        <authorList>
            <consortium name="RefSeq"/>
        </authorList>
    </citation>
    <scope>IDENTIFICATION</scope>
</reference>
<evidence type="ECO:0000256" key="6">
    <source>
        <dbReference type="ARBA" id="ARBA00023136"/>
    </source>
</evidence>
<organism evidence="8 9">
    <name type="scientific">Priapulus caudatus</name>
    <name type="common">Priapulid worm</name>
    <dbReference type="NCBI Taxonomy" id="37621"/>
    <lineage>
        <taxon>Eukaryota</taxon>
        <taxon>Metazoa</taxon>
        <taxon>Ecdysozoa</taxon>
        <taxon>Scalidophora</taxon>
        <taxon>Priapulida</taxon>
        <taxon>Priapulimorpha</taxon>
        <taxon>Priapulimorphida</taxon>
        <taxon>Priapulidae</taxon>
        <taxon>Priapulus</taxon>
    </lineage>
</organism>
<evidence type="ECO:0000313" key="8">
    <source>
        <dbReference type="Proteomes" id="UP000695022"/>
    </source>
</evidence>
<keyword evidence="8" id="KW-1185">Reference proteome</keyword>
<dbReference type="PANTHER" id="PTHR12316">
    <property type="entry name" value="NINJURIN-RELATED"/>
    <property type="match status" value="1"/>
</dbReference>